<accession>A0A2M4DG34</accession>
<organism evidence="2">
    <name type="scientific">Anopheles darlingi</name>
    <name type="common">Mosquito</name>
    <dbReference type="NCBI Taxonomy" id="43151"/>
    <lineage>
        <taxon>Eukaryota</taxon>
        <taxon>Metazoa</taxon>
        <taxon>Ecdysozoa</taxon>
        <taxon>Arthropoda</taxon>
        <taxon>Hexapoda</taxon>
        <taxon>Insecta</taxon>
        <taxon>Pterygota</taxon>
        <taxon>Neoptera</taxon>
        <taxon>Endopterygota</taxon>
        <taxon>Diptera</taxon>
        <taxon>Nematocera</taxon>
        <taxon>Culicoidea</taxon>
        <taxon>Culicidae</taxon>
        <taxon>Anophelinae</taxon>
        <taxon>Anopheles</taxon>
    </lineage>
</organism>
<name>A0A2M4DG34_ANODA</name>
<dbReference type="AlphaFoldDB" id="A0A2M4DG34"/>
<evidence type="ECO:0000256" key="1">
    <source>
        <dbReference type="SAM" id="SignalP"/>
    </source>
</evidence>
<keyword evidence="1" id="KW-0732">Signal</keyword>
<sequence>MTVLVTLLHALHTTAGIEVVIVGNVVRVDQLHQILLERAASIVDTVTLRMMKACVLTLHRTCPQLSGRFAVRSGAIVTTAGRTATRRRALLSIDAVDVRRGGRTA</sequence>
<feature type="chain" id="PRO_5014740324" evidence="1">
    <location>
        <begin position="17"/>
        <end position="105"/>
    </location>
</feature>
<protein>
    <submittedName>
        <fullName evidence="2">Putative secreted protein</fullName>
    </submittedName>
</protein>
<proteinExistence type="predicted"/>
<dbReference type="EMBL" id="GGFL01012271">
    <property type="protein sequence ID" value="MBW76449.1"/>
    <property type="molecule type" value="Transcribed_RNA"/>
</dbReference>
<feature type="signal peptide" evidence="1">
    <location>
        <begin position="1"/>
        <end position="16"/>
    </location>
</feature>
<reference evidence="2" key="1">
    <citation type="submission" date="2018-01" db="EMBL/GenBank/DDBJ databases">
        <title>An insight into the sialome of Amazonian anophelines.</title>
        <authorList>
            <person name="Ribeiro J.M."/>
            <person name="Scarpassa V."/>
            <person name="Calvo E."/>
        </authorList>
    </citation>
    <scope>NUCLEOTIDE SEQUENCE</scope>
</reference>
<evidence type="ECO:0000313" key="2">
    <source>
        <dbReference type="EMBL" id="MBW76449.1"/>
    </source>
</evidence>